<comment type="caution">
    <text evidence="3">The sequence shown here is derived from an EMBL/GenBank/DDBJ whole genome shotgun (WGS) entry which is preliminary data.</text>
</comment>
<dbReference type="EMBL" id="CAJNRD030001114">
    <property type="protein sequence ID" value="CAG5073425.1"/>
    <property type="molecule type" value="Genomic_DNA"/>
</dbReference>
<dbReference type="Pfam" id="PF14529">
    <property type="entry name" value="Exo_endo_phos_2"/>
    <property type="match status" value="1"/>
</dbReference>
<gene>
    <name evidence="3" type="ORF">HICCMSTLAB_LOCUS368</name>
</gene>
<dbReference type="GO" id="GO:0031012">
    <property type="term" value="C:extracellular matrix"/>
    <property type="evidence" value="ECO:0007669"/>
    <property type="project" value="TreeGrafter"/>
</dbReference>
<accession>A0A8J2E4T1</accession>
<dbReference type="AlphaFoldDB" id="A0A8J2E4T1"/>
<evidence type="ECO:0000313" key="4">
    <source>
        <dbReference type="Proteomes" id="UP000786811"/>
    </source>
</evidence>
<keyword evidence="3" id="KW-0548">Nucleotidyltransferase</keyword>
<protein>
    <submittedName>
        <fullName evidence="3">Similar to X-element\ORF2: Probable RNA-directed DNA polymerase from transposon X-element (Drosophila melanogaster)</fullName>
    </submittedName>
</protein>
<dbReference type="PANTHER" id="PTHR33395">
    <property type="entry name" value="TRANSCRIPTASE, PUTATIVE-RELATED-RELATED"/>
    <property type="match status" value="1"/>
</dbReference>
<dbReference type="InterPro" id="IPR036691">
    <property type="entry name" value="Endo/exonu/phosph_ase_sf"/>
</dbReference>
<sequence>MSWNVRGLQNFFNHQQHMNIDIYCICETWASSEITLLGDWDKFTIVTSPAVKEKCMGHACGGIAIIARRGLEIKVINSSDSWLFVSVSAGLSFFVLACVYIRPSRNMAASLDILQQTLDEINETTVYPPIILTGDFNAHVGNLDDISEDLIIGTNLTEFRTSIDTKVDTRGHKLYSFLQNNSMHFTNGRTISDSPGKITHIGKGCSTIDYVITNVQAFEQIVNLEVLQYENDSDHFPLLLQTYLSNTFKRDISSDNYDEPGRVIYTWQQDKKEDFKLHMRNSHRICVDFSAMSTTDLSHNLQEVMKSTANLIGLTREIKSKRYKKKTQPWYDTDCKIVKNNLKLLFKQFKNNNFQSNAKKQSLDAKKSYKALRAVRRFKNKSTPNNNPIDINIWENFYAEHTVPKDQDQYTFFGTFDPSLDMKFTMEELNVAIKCSKPNKSPGPDCIKNEYYKSLSQNWKLYILCMFNKVLETEMIPDDWFTSTVTLLHKKGCKLDPANYRGIALINHCSKLFTSMLNRRLEIWAESNKVIPETQAVWIQTIEQRAGLITRRSRVRTQRTPGIFHQLK</sequence>
<feature type="domain" description="Endonuclease/exonuclease/phosphatase" evidence="2">
    <location>
        <begin position="95"/>
        <end position="238"/>
    </location>
</feature>
<dbReference type="SUPFAM" id="SSF56219">
    <property type="entry name" value="DNase I-like"/>
    <property type="match status" value="1"/>
</dbReference>
<keyword evidence="3" id="KW-0695">RNA-directed DNA polymerase</keyword>
<dbReference type="GO" id="GO:0007508">
    <property type="term" value="P:larval heart development"/>
    <property type="evidence" value="ECO:0007669"/>
    <property type="project" value="TreeGrafter"/>
</dbReference>
<dbReference type="Gene3D" id="3.60.10.10">
    <property type="entry name" value="Endonuclease/exonuclease/phosphatase"/>
    <property type="match status" value="1"/>
</dbReference>
<keyword evidence="1" id="KW-0812">Transmembrane</keyword>
<dbReference type="InterPro" id="IPR005135">
    <property type="entry name" value="Endo/exonuclease/phosphatase"/>
</dbReference>
<keyword evidence="4" id="KW-1185">Reference proteome</keyword>
<dbReference type="GO" id="GO:0061343">
    <property type="term" value="P:cell adhesion involved in heart morphogenesis"/>
    <property type="evidence" value="ECO:0007669"/>
    <property type="project" value="TreeGrafter"/>
</dbReference>
<organism evidence="3 4">
    <name type="scientific">Cotesia congregata</name>
    <name type="common">Parasitoid wasp</name>
    <name type="synonym">Apanteles congregatus</name>
    <dbReference type="NCBI Taxonomy" id="51543"/>
    <lineage>
        <taxon>Eukaryota</taxon>
        <taxon>Metazoa</taxon>
        <taxon>Ecdysozoa</taxon>
        <taxon>Arthropoda</taxon>
        <taxon>Hexapoda</taxon>
        <taxon>Insecta</taxon>
        <taxon>Pterygota</taxon>
        <taxon>Neoptera</taxon>
        <taxon>Endopterygota</taxon>
        <taxon>Hymenoptera</taxon>
        <taxon>Apocrita</taxon>
        <taxon>Ichneumonoidea</taxon>
        <taxon>Braconidae</taxon>
        <taxon>Microgastrinae</taxon>
        <taxon>Cotesia</taxon>
    </lineage>
</organism>
<dbReference type="PANTHER" id="PTHR33395:SF22">
    <property type="entry name" value="REVERSE TRANSCRIPTASE DOMAIN-CONTAINING PROTEIN"/>
    <property type="match status" value="1"/>
</dbReference>
<evidence type="ECO:0000256" key="1">
    <source>
        <dbReference type="SAM" id="Phobius"/>
    </source>
</evidence>
<reference evidence="3" key="1">
    <citation type="submission" date="2021-04" db="EMBL/GenBank/DDBJ databases">
        <authorList>
            <person name="Chebbi M.A.C M."/>
        </authorList>
    </citation>
    <scope>NUCLEOTIDE SEQUENCE</scope>
</reference>
<dbReference type="GO" id="GO:0003964">
    <property type="term" value="F:RNA-directed DNA polymerase activity"/>
    <property type="evidence" value="ECO:0007669"/>
    <property type="project" value="UniProtKB-KW"/>
</dbReference>
<evidence type="ECO:0000313" key="3">
    <source>
        <dbReference type="EMBL" id="CAG5073425.1"/>
    </source>
</evidence>
<proteinExistence type="predicted"/>
<keyword evidence="1" id="KW-1133">Transmembrane helix</keyword>
<dbReference type="OrthoDB" id="410104at2759"/>
<keyword evidence="3" id="KW-0808">Transferase</keyword>
<feature type="transmembrane region" description="Helical" evidence="1">
    <location>
        <begin position="81"/>
        <end position="101"/>
    </location>
</feature>
<evidence type="ECO:0000259" key="2">
    <source>
        <dbReference type="Pfam" id="PF14529"/>
    </source>
</evidence>
<name>A0A8J2E4T1_COTCN</name>
<keyword evidence="1" id="KW-0472">Membrane</keyword>
<dbReference type="Proteomes" id="UP000786811">
    <property type="component" value="Unassembled WGS sequence"/>
</dbReference>